<gene>
    <name evidence="4" type="ORF">GCM10009827_002870</name>
</gene>
<dbReference type="InterPro" id="IPR005656">
    <property type="entry name" value="MmgE_PrpD"/>
</dbReference>
<protein>
    <submittedName>
        <fullName evidence="4">MmgE/PrpD family protein</fullName>
    </submittedName>
</protein>
<feature type="domain" description="MmgE/PrpD C-terminal" evidence="3">
    <location>
        <begin position="266"/>
        <end position="412"/>
    </location>
</feature>
<comment type="similarity">
    <text evidence="1">Belongs to the PrpD family.</text>
</comment>
<evidence type="ECO:0000259" key="3">
    <source>
        <dbReference type="Pfam" id="PF19305"/>
    </source>
</evidence>
<dbReference type="Pfam" id="PF19305">
    <property type="entry name" value="MmgE_PrpD_C"/>
    <property type="match status" value="1"/>
</dbReference>
<name>A0ABN1ZIE9_9ACTN</name>
<keyword evidence="5" id="KW-1185">Reference proteome</keyword>
<evidence type="ECO:0000256" key="1">
    <source>
        <dbReference type="ARBA" id="ARBA00006174"/>
    </source>
</evidence>
<dbReference type="PANTHER" id="PTHR16943:SF8">
    <property type="entry name" value="2-METHYLCITRATE DEHYDRATASE"/>
    <property type="match status" value="1"/>
</dbReference>
<accession>A0ABN1ZIE9</accession>
<dbReference type="Proteomes" id="UP001501470">
    <property type="component" value="Unassembled WGS sequence"/>
</dbReference>
<dbReference type="Gene3D" id="1.10.4100.10">
    <property type="entry name" value="2-methylcitrate dehydratase PrpD"/>
    <property type="match status" value="1"/>
</dbReference>
<evidence type="ECO:0000259" key="2">
    <source>
        <dbReference type="Pfam" id="PF03972"/>
    </source>
</evidence>
<comment type="caution">
    <text evidence="4">The sequence shown here is derived from an EMBL/GenBank/DDBJ whole genome shotgun (WGS) entry which is preliminary data.</text>
</comment>
<dbReference type="Gene3D" id="3.30.1330.120">
    <property type="entry name" value="2-methylcitrate dehydratase PrpD"/>
    <property type="match status" value="1"/>
</dbReference>
<dbReference type="InterPro" id="IPR045336">
    <property type="entry name" value="MmgE_PrpD_N"/>
</dbReference>
<organism evidence="4 5">
    <name type="scientific">Dactylosporangium maewongense</name>
    <dbReference type="NCBI Taxonomy" id="634393"/>
    <lineage>
        <taxon>Bacteria</taxon>
        <taxon>Bacillati</taxon>
        <taxon>Actinomycetota</taxon>
        <taxon>Actinomycetes</taxon>
        <taxon>Micromonosporales</taxon>
        <taxon>Micromonosporaceae</taxon>
        <taxon>Dactylosporangium</taxon>
    </lineage>
</organism>
<evidence type="ECO:0000313" key="5">
    <source>
        <dbReference type="Proteomes" id="UP001501470"/>
    </source>
</evidence>
<dbReference type="Pfam" id="PF03972">
    <property type="entry name" value="MmgE_PrpD_N"/>
    <property type="match status" value="1"/>
</dbReference>
<sequence length="442" mass="43853">MTVSEALAEWAMSVTAPPPRVVDAALRHLLDGCGTAVAALRSDAAGPALAVARGLGGPPEARSPGTGTRLGAPAAALAGGVLVHALDFDDTHAGGLVHATAPVLPVVLAVGEQLRVSGAEAVAAAVVGLETICRLGGAAPHAFHARGVHATAACGVIAAALVAARLHGLTQAQTVDAIGIAASQAGGLLEFLHTGSSTKQLHTGFAAHHGILAARLAAAGASGPASAIEGASGFYAALAGRRVAPEAVLDGLGERFELTRITVKPYPACQLLHAPLDAAATLRLDPADVAAVVVDIHPDAEAIVCGPDQAAPRTAYQAKFALAWCVAAMLVDRAVTVDTFTRVDRPDVSALAASVRHRVADLAGAAADQPGRVVVTLRDGRTLTAEVPRSGGGPDSPGLADTVRGKALANLGAGGPAVLAAVDALPEATDLDDLLDALGATA</sequence>
<dbReference type="InterPro" id="IPR042183">
    <property type="entry name" value="MmgE/PrpD_sf_1"/>
</dbReference>
<evidence type="ECO:0000313" key="4">
    <source>
        <dbReference type="EMBL" id="GAA1499693.1"/>
    </source>
</evidence>
<dbReference type="EMBL" id="BAAAQD010000001">
    <property type="protein sequence ID" value="GAA1499693.1"/>
    <property type="molecule type" value="Genomic_DNA"/>
</dbReference>
<dbReference type="InterPro" id="IPR045337">
    <property type="entry name" value="MmgE_PrpD_C"/>
</dbReference>
<dbReference type="SUPFAM" id="SSF103378">
    <property type="entry name" value="2-methylcitrate dehydratase PrpD"/>
    <property type="match status" value="1"/>
</dbReference>
<reference evidence="4 5" key="1">
    <citation type="journal article" date="2019" name="Int. J. Syst. Evol. Microbiol.">
        <title>The Global Catalogue of Microorganisms (GCM) 10K type strain sequencing project: providing services to taxonomists for standard genome sequencing and annotation.</title>
        <authorList>
            <consortium name="The Broad Institute Genomics Platform"/>
            <consortium name="The Broad Institute Genome Sequencing Center for Infectious Disease"/>
            <person name="Wu L."/>
            <person name="Ma J."/>
        </authorList>
    </citation>
    <scope>NUCLEOTIDE SEQUENCE [LARGE SCALE GENOMIC DNA]</scope>
    <source>
        <strain evidence="4 5">JCM 15933</strain>
    </source>
</reference>
<dbReference type="InterPro" id="IPR042188">
    <property type="entry name" value="MmgE/PrpD_sf_2"/>
</dbReference>
<proteinExistence type="inferred from homology"/>
<feature type="domain" description="MmgE/PrpD N-terminal" evidence="2">
    <location>
        <begin position="6"/>
        <end position="241"/>
    </location>
</feature>
<dbReference type="RefSeq" id="WP_344498620.1">
    <property type="nucleotide sequence ID" value="NZ_BAAAQD010000001.1"/>
</dbReference>
<dbReference type="PANTHER" id="PTHR16943">
    <property type="entry name" value="2-METHYLCITRATE DEHYDRATASE-RELATED"/>
    <property type="match status" value="1"/>
</dbReference>
<dbReference type="InterPro" id="IPR036148">
    <property type="entry name" value="MmgE/PrpD_sf"/>
</dbReference>